<reference evidence="1 9" key="1">
    <citation type="submission" date="2018-04" db="EMBL/GenBank/DDBJ databases">
        <title>Large scale genomics of bovine and human commensal E. coli to reveal the emerging process of EHEC.</title>
        <authorList>
            <person name="Arimizu Y."/>
            <person name="Ogura Y."/>
        </authorList>
    </citation>
    <scope>NUCLEOTIDE SEQUENCE [LARGE SCALE GENOMIC DNA]</scope>
    <source>
        <strain evidence="1 9">KK-P061</strain>
    </source>
</reference>
<dbReference type="EMBL" id="BFXY01000154">
    <property type="protein sequence ID" value="GDH60672.1"/>
    <property type="molecule type" value="Genomic_DNA"/>
</dbReference>
<evidence type="ECO:0000313" key="9">
    <source>
        <dbReference type="Proteomes" id="UP000303027"/>
    </source>
</evidence>
<dbReference type="RefSeq" id="WP_000867913.1">
    <property type="nucleotide sequence ID" value="NZ_AP027256.1"/>
</dbReference>
<dbReference type="Proteomes" id="UP000254460">
    <property type="component" value="Unassembled WGS sequence"/>
</dbReference>
<evidence type="ECO:0000313" key="4">
    <source>
        <dbReference type="EMBL" id="STH74341.1"/>
    </source>
</evidence>
<evidence type="ECO:0000313" key="8">
    <source>
        <dbReference type="Proteomes" id="UP000254460"/>
    </source>
</evidence>
<evidence type="ECO:0000313" key="5">
    <source>
        <dbReference type="EMBL" id="STO39997.1"/>
    </source>
</evidence>
<accession>A0A0M1U5E7</accession>
<dbReference type="AlphaFoldDB" id="A0A0M1U5E7"/>
<evidence type="ECO:0000313" key="2">
    <source>
        <dbReference type="EMBL" id="QPR05560.1"/>
    </source>
</evidence>
<dbReference type="Proteomes" id="UP000254219">
    <property type="component" value="Unassembled WGS sequence"/>
</dbReference>
<proteinExistence type="predicted"/>
<sequence length="97" mass="11262">MKVQAVGLFWFRDAIQYHELKNIFTDADVLSDSYTEWKHDAEKLIKRVERSGQRVIKVEADTAEFIAWCTSEGIGINAEGRMQFASFKAYQQLLSER</sequence>
<reference evidence="2 10" key="3">
    <citation type="submission" date="2020-12" db="EMBL/GenBank/DDBJ databases">
        <title>FDA dAtabase for Regulatory Grade micrObial Sequences (FDA-ARGOS): Supporting development and validation of Infectious Disease Dx tests.</title>
        <authorList>
            <person name="Sproer C."/>
            <person name="Gronow S."/>
            <person name="Severitt S."/>
            <person name="Schroder I."/>
            <person name="Tallon L."/>
            <person name="Sadzewicz L."/>
            <person name="Zhao X."/>
            <person name="Boylan J."/>
            <person name="Ott S."/>
            <person name="Bowen H."/>
            <person name="Vavikolanu K."/>
            <person name="Mehta A."/>
            <person name="Aluvathingal J."/>
            <person name="Nadendla S."/>
            <person name="Lowell S."/>
            <person name="Myers T."/>
            <person name="Yan Y."/>
            <person name="Sichtig H."/>
        </authorList>
    </citation>
    <scope>NUCLEOTIDE SEQUENCE [LARGE SCALE GENOMIC DNA]</scope>
    <source>
        <strain evidence="2 10">FDAARGOS_945</strain>
    </source>
</reference>
<evidence type="ECO:0000313" key="3">
    <source>
        <dbReference type="EMBL" id="STE77516.1"/>
    </source>
</evidence>
<dbReference type="Proteomes" id="UP000303027">
    <property type="component" value="Unassembled WGS sequence"/>
</dbReference>
<dbReference type="EMBL" id="CP065611">
    <property type="protein sequence ID" value="QPR05560.1"/>
    <property type="molecule type" value="Genomic_DNA"/>
</dbReference>
<dbReference type="Proteomes" id="UP000594864">
    <property type="component" value="Chromosome"/>
</dbReference>
<name>A0A0M1U5E7_ECOLX</name>
<reference evidence="6 7" key="2">
    <citation type="submission" date="2018-06" db="EMBL/GenBank/DDBJ databases">
        <authorList>
            <consortium name="Pathogen Informatics"/>
            <person name="Doyle S."/>
        </authorList>
    </citation>
    <scope>NUCLEOTIDE SEQUENCE [LARGE SCALE GENOMIC DNA]</scope>
    <source>
        <strain evidence="3 6">NCTC11181</strain>
        <strain evidence="4 7">NCTC11341</strain>
        <strain evidence="5 8">NCTC9706</strain>
    </source>
</reference>
<evidence type="ECO:0000313" key="10">
    <source>
        <dbReference type="Proteomes" id="UP000594864"/>
    </source>
</evidence>
<gene>
    <name evidence="1" type="ORF">BvCmsKKP061_04657</name>
    <name evidence="2" type="ORF">I6H02_03630</name>
    <name evidence="3" type="ORF">NCTC11181_05472</name>
    <name evidence="4" type="ORF">NCTC11341_06084</name>
    <name evidence="5" type="ORF">NCTC9706_04281</name>
</gene>
<protein>
    <submittedName>
        <fullName evidence="5">Uncharacterized protein</fullName>
    </submittedName>
</protein>
<dbReference type="EMBL" id="UGBT01000002">
    <property type="protein sequence ID" value="STH74341.1"/>
    <property type="molecule type" value="Genomic_DNA"/>
</dbReference>
<evidence type="ECO:0000313" key="6">
    <source>
        <dbReference type="Proteomes" id="UP000254219"/>
    </source>
</evidence>
<dbReference type="EMBL" id="UGGJ01000005">
    <property type="protein sequence ID" value="STO39997.1"/>
    <property type="molecule type" value="Genomic_DNA"/>
</dbReference>
<organism evidence="5 8">
    <name type="scientific">Escherichia coli</name>
    <dbReference type="NCBI Taxonomy" id="562"/>
    <lineage>
        <taxon>Bacteria</taxon>
        <taxon>Pseudomonadati</taxon>
        <taxon>Pseudomonadota</taxon>
        <taxon>Gammaproteobacteria</taxon>
        <taxon>Enterobacterales</taxon>
        <taxon>Enterobacteriaceae</taxon>
        <taxon>Escherichia</taxon>
    </lineage>
</organism>
<dbReference type="Proteomes" id="UP000254428">
    <property type="component" value="Unassembled WGS sequence"/>
</dbReference>
<evidence type="ECO:0000313" key="7">
    <source>
        <dbReference type="Proteomes" id="UP000254428"/>
    </source>
</evidence>
<evidence type="ECO:0000313" key="1">
    <source>
        <dbReference type="EMBL" id="GDH60672.1"/>
    </source>
</evidence>
<dbReference type="EMBL" id="UFYN01000009">
    <property type="protein sequence ID" value="STE77516.1"/>
    <property type="molecule type" value="Genomic_DNA"/>
</dbReference>